<evidence type="ECO:0000313" key="3">
    <source>
        <dbReference type="EMBL" id="NQX44435.1"/>
    </source>
</evidence>
<dbReference type="PANTHER" id="PTHR43236:SF1">
    <property type="entry name" value="BLL7220 PROTEIN"/>
    <property type="match status" value="1"/>
</dbReference>
<dbReference type="InterPro" id="IPR010982">
    <property type="entry name" value="Lambda_DNA-bd_dom_sf"/>
</dbReference>
<comment type="caution">
    <text evidence="3">The sequence shown here is derived from an EMBL/GenBank/DDBJ whole genome shotgun (WGS) entry which is preliminary data.</text>
</comment>
<protein>
    <submittedName>
        <fullName evidence="3">HigA family addiction module antidote protein</fullName>
    </submittedName>
</protein>
<dbReference type="SUPFAM" id="SSF47413">
    <property type="entry name" value="lambda repressor-like DNA-binding domains"/>
    <property type="match status" value="1"/>
</dbReference>
<comment type="similarity">
    <text evidence="1">Belongs to the short-chain fatty acyl-CoA assimilation regulator (ScfR) family.</text>
</comment>
<organism evidence="3 4">
    <name type="scientific">Paenibacillus tritici</name>
    <dbReference type="NCBI Taxonomy" id="1873425"/>
    <lineage>
        <taxon>Bacteria</taxon>
        <taxon>Bacillati</taxon>
        <taxon>Bacillota</taxon>
        <taxon>Bacilli</taxon>
        <taxon>Bacillales</taxon>
        <taxon>Paenibacillaceae</taxon>
        <taxon>Paenibacillus</taxon>
    </lineage>
</organism>
<dbReference type="InterPro" id="IPR010359">
    <property type="entry name" value="IrrE_HExxH"/>
</dbReference>
<evidence type="ECO:0000259" key="2">
    <source>
        <dbReference type="PROSITE" id="PS50943"/>
    </source>
</evidence>
<dbReference type="InterPro" id="IPR001387">
    <property type="entry name" value="Cro/C1-type_HTH"/>
</dbReference>
<evidence type="ECO:0000256" key="1">
    <source>
        <dbReference type="ARBA" id="ARBA00007227"/>
    </source>
</evidence>
<dbReference type="SMART" id="SM00530">
    <property type="entry name" value="HTH_XRE"/>
    <property type="match status" value="1"/>
</dbReference>
<dbReference type="NCBIfam" id="TIGR02607">
    <property type="entry name" value="antidote_HigA"/>
    <property type="match status" value="1"/>
</dbReference>
<reference evidence="3 4" key="1">
    <citation type="submission" date="2020-05" db="EMBL/GenBank/DDBJ databases">
        <title>Paenibacillus glebae, sp. nov., Paenibacillus humi sp. nov., Paenibacillus pedi sp. nov., Paenibacillus terrestris sp. nov. and Paenibacillus terricola sp. nov., isolated from a forest top soil sample.</title>
        <authorList>
            <person name="Qi S."/>
            <person name="Carlier A."/>
            <person name="Cnockaert M."/>
            <person name="Vandamme P."/>
        </authorList>
    </citation>
    <scope>NUCLEOTIDE SEQUENCE [LARGE SCALE GENOMIC DNA]</scope>
    <source>
        <strain evidence="3 4">LMG 29502</strain>
    </source>
</reference>
<keyword evidence="4" id="KW-1185">Reference proteome</keyword>
<feature type="domain" description="HTH cro/C1-type" evidence="2">
    <location>
        <begin position="17"/>
        <end position="71"/>
    </location>
</feature>
<accession>A0ABX2DIW1</accession>
<dbReference type="Proteomes" id="UP000711047">
    <property type="component" value="Unassembled WGS sequence"/>
</dbReference>
<dbReference type="CDD" id="cd00093">
    <property type="entry name" value="HTH_XRE"/>
    <property type="match status" value="1"/>
</dbReference>
<dbReference type="PROSITE" id="PS50943">
    <property type="entry name" value="HTH_CROC1"/>
    <property type="match status" value="1"/>
</dbReference>
<name>A0ABX2DIW1_9BACL</name>
<dbReference type="InterPro" id="IPR052345">
    <property type="entry name" value="Rad_response_metalloprotease"/>
</dbReference>
<dbReference type="Pfam" id="PF06114">
    <property type="entry name" value="Peptidase_M78"/>
    <property type="match status" value="1"/>
</dbReference>
<gene>
    <name evidence="3" type="ORF">HQN87_03735</name>
</gene>
<dbReference type="EMBL" id="JABMKX010000002">
    <property type="protein sequence ID" value="NQX44435.1"/>
    <property type="molecule type" value="Genomic_DNA"/>
</dbReference>
<proteinExistence type="inferred from homology"/>
<dbReference type="InterPro" id="IPR013430">
    <property type="entry name" value="Toxin_antidote_HigA"/>
</dbReference>
<evidence type="ECO:0000313" key="4">
    <source>
        <dbReference type="Proteomes" id="UP000711047"/>
    </source>
</evidence>
<dbReference type="Pfam" id="PF01381">
    <property type="entry name" value="HTH_3"/>
    <property type="match status" value="1"/>
</dbReference>
<dbReference type="PANTHER" id="PTHR43236">
    <property type="entry name" value="ANTITOXIN HIGA1"/>
    <property type="match status" value="1"/>
</dbReference>
<dbReference type="Gene3D" id="1.10.260.40">
    <property type="entry name" value="lambda repressor-like DNA-binding domains"/>
    <property type="match status" value="1"/>
</dbReference>
<sequence length="355" mass="40755">MGNKFQPSIAIPPGVTIQEIIDDRGMTQKELAERLQVTPKHINKLIKGTASLTYDMALRLESVLGIPSSFWNNLETKYQDTLARMQALPQLTEETQLLKKIPYDEMSNKGWIPMASSSIEKIKNLRSYFRVVSLDCLPTVEATAFRKSEAFNANEYALAAWINQCEFEAQENSDINSYNAEKLADLLPKIRRLTTRPLKSSWKDLVILCAEAGVSCVMVEALLKTHVNGATKWLSNDRVMVALTTRGKYEDIFWFTFFHEIGHVFQNKKNIVFIDIENDEVDQLEKDADKFAMDFLIPQDKYSSFLKQADFLDIKKIREFSIELGVNIGIVIGRLMKEKYIDFGDAKYQRLRQKI</sequence>
<dbReference type="RefSeq" id="WP_173128028.1">
    <property type="nucleotide sequence ID" value="NZ_JABMKX010000002.1"/>
</dbReference>